<evidence type="ECO:0000313" key="1">
    <source>
        <dbReference type="EMBL" id="GAT63809.1"/>
    </source>
</evidence>
<gene>
    <name evidence="1" type="ORF">PJIAN_4351</name>
</gene>
<reference evidence="2" key="2">
    <citation type="journal article" date="2017" name="Genome Announc.">
        <title>Draft genome sequence of Paludibacter jiangxiensis NM7(T), a propionate-producing fermentative bacterium.</title>
        <authorList>
            <person name="Qiu Y.-L."/>
            <person name="Tourlousse D.M."/>
            <person name="Matsuura N."/>
            <person name="Ohashi A."/>
            <person name="Sekiguchi Y."/>
        </authorList>
    </citation>
    <scope>NUCLEOTIDE SEQUENCE [LARGE SCALE GENOMIC DNA]</scope>
    <source>
        <strain evidence="2">NM7</strain>
    </source>
</reference>
<organism evidence="1 2">
    <name type="scientific">Paludibacter jiangxiensis</name>
    <dbReference type="NCBI Taxonomy" id="681398"/>
    <lineage>
        <taxon>Bacteria</taxon>
        <taxon>Pseudomonadati</taxon>
        <taxon>Bacteroidota</taxon>
        <taxon>Bacteroidia</taxon>
        <taxon>Bacteroidales</taxon>
        <taxon>Paludibacteraceae</taxon>
        <taxon>Paludibacter</taxon>
    </lineage>
</organism>
<sequence>MLRNILLGLVISVTTLCVAQKQPTTPPNYNSLRRIIVDEKSDCYYPKLMQRFLANDTTMTMEQVRSLYYGYTLQKEYKPYYHNTKDSLLFSYARKVNKTTADCDTIIRLTKQSLAVFPLDLYKLNQLAYAYHMTGRNDLAHLYTLKAKQIAAAIFSTGDGRTQMTPWHVISVSDEYELIYLLGLFPVDQRFVYSDCDFITVAKNRINIRGFYFNIKRLIDVNGEMPSSN</sequence>
<protein>
    <recommendedName>
        <fullName evidence="3">DUF4919 domain-containing protein</fullName>
    </recommendedName>
</protein>
<dbReference type="STRING" id="681398.PJIAN_4351"/>
<dbReference type="InterPro" id="IPR032578">
    <property type="entry name" value="DUF4919"/>
</dbReference>
<dbReference type="Pfam" id="PF16266">
    <property type="entry name" value="DUF4919"/>
    <property type="match status" value="1"/>
</dbReference>
<accession>A0A171AIY1</accession>
<keyword evidence="2" id="KW-1185">Reference proteome</keyword>
<dbReference type="Proteomes" id="UP000076586">
    <property type="component" value="Unassembled WGS sequence"/>
</dbReference>
<reference evidence="2" key="1">
    <citation type="submission" date="2016-04" db="EMBL/GenBank/DDBJ databases">
        <title>Draft genome sequence of Paludibacter jiangxiensis strain NM7.</title>
        <authorList>
            <person name="Qiu Y."/>
            <person name="Matsuura N."/>
            <person name="Ohashi A."/>
            <person name="Tourlousse M.D."/>
            <person name="Sekiguchi Y."/>
        </authorList>
    </citation>
    <scope>NUCLEOTIDE SEQUENCE [LARGE SCALE GENOMIC DNA]</scope>
    <source>
        <strain evidence="2">NM7</strain>
    </source>
</reference>
<dbReference type="AlphaFoldDB" id="A0A171AIY1"/>
<dbReference type="OrthoDB" id="686440at2"/>
<dbReference type="EMBL" id="BDCR01000004">
    <property type="protein sequence ID" value="GAT63809.1"/>
    <property type="molecule type" value="Genomic_DNA"/>
</dbReference>
<proteinExistence type="predicted"/>
<dbReference type="RefSeq" id="WP_084252403.1">
    <property type="nucleotide sequence ID" value="NZ_BDCR01000004.1"/>
</dbReference>
<comment type="caution">
    <text evidence="1">The sequence shown here is derived from an EMBL/GenBank/DDBJ whole genome shotgun (WGS) entry which is preliminary data.</text>
</comment>
<evidence type="ECO:0000313" key="2">
    <source>
        <dbReference type="Proteomes" id="UP000076586"/>
    </source>
</evidence>
<name>A0A171AIY1_9BACT</name>
<evidence type="ECO:0008006" key="3">
    <source>
        <dbReference type="Google" id="ProtNLM"/>
    </source>
</evidence>